<name>A0A103YAJ6_CYNCS</name>
<dbReference type="OMA" id="SECNMIS"/>
<keyword evidence="2" id="KW-1185">Reference proteome</keyword>
<dbReference type="AlphaFoldDB" id="A0A103YAJ6"/>
<dbReference type="Gramene" id="KVI05549">
    <property type="protein sequence ID" value="KVI05549"/>
    <property type="gene ID" value="Ccrd_016173"/>
</dbReference>
<gene>
    <name evidence="1" type="ORF">Ccrd_016173</name>
</gene>
<accession>A0A103YAJ6</accession>
<protein>
    <submittedName>
        <fullName evidence="1">Uncharacterized protein</fullName>
    </submittedName>
</protein>
<dbReference type="EMBL" id="LEKV01001869">
    <property type="protein sequence ID" value="KVI05549.1"/>
    <property type="molecule type" value="Genomic_DNA"/>
</dbReference>
<reference evidence="1 2" key="1">
    <citation type="journal article" date="2016" name="Sci. Rep.">
        <title>The genome sequence of the outbreeding globe artichoke constructed de novo incorporating a phase-aware low-pass sequencing strategy of F1 progeny.</title>
        <authorList>
            <person name="Scaglione D."/>
            <person name="Reyes-Chin-Wo S."/>
            <person name="Acquadro A."/>
            <person name="Froenicke L."/>
            <person name="Portis E."/>
            <person name="Beitel C."/>
            <person name="Tirone M."/>
            <person name="Mauro R."/>
            <person name="Lo Monaco A."/>
            <person name="Mauromicale G."/>
            <person name="Faccioli P."/>
            <person name="Cattivelli L."/>
            <person name="Rieseberg L."/>
            <person name="Michelmore R."/>
            <person name="Lanteri S."/>
        </authorList>
    </citation>
    <scope>NUCLEOTIDE SEQUENCE [LARGE SCALE GENOMIC DNA]</scope>
    <source>
        <strain evidence="1">2C</strain>
    </source>
</reference>
<sequence length="187" mass="21858">MLQGNAIKDYFIDIHLGNDYIPIRGFARGTFTLQLPWNWYNEFSGFLVYVDKGFWGSKEVIIIKDVLGMANGDGVLEVSNKTEHDEERTMTAKGICYISFGSLRKTSWWNSTHTTLSLSFQRRPVDLKVELVPRRSHGDDDSIERAKDASNFWDEESPNEKTFEIIRDSKSSIEIQWRRYHHSKQFR</sequence>
<organism evidence="1 2">
    <name type="scientific">Cynara cardunculus var. scolymus</name>
    <name type="common">Globe artichoke</name>
    <name type="synonym">Cynara scolymus</name>
    <dbReference type="NCBI Taxonomy" id="59895"/>
    <lineage>
        <taxon>Eukaryota</taxon>
        <taxon>Viridiplantae</taxon>
        <taxon>Streptophyta</taxon>
        <taxon>Embryophyta</taxon>
        <taxon>Tracheophyta</taxon>
        <taxon>Spermatophyta</taxon>
        <taxon>Magnoliopsida</taxon>
        <taxon>eudicotyledons</taxon>
        <taxon>Gunneridae</taxon>
        <taxon>Pentapetalae</taxon>
        <taxon>asterids</taxon>
        <taxon>campanulids</taxon>
        <taxon>Asterales</taxon>
        <taxon>Asteraceae</taxon>
        <taxon>Carduoideae</taxon>
        <taxon>Cardueae</taxon>
        <taxon>Carduinae</taxon>
        <taxon>Cynara</taxon>
    </lineage>
</organism>
<comment type="caution">
    <text evidence="1">The sequence shown here is derived from an EMBL/GenBank/DDBJ whole genome shotgun (WGS) entry which is preliminary data.</text>
</comment>
<proteinExistence type="predicted"/>
<evidence type="ECO:0000313" key="1">
    <source>
        <dbReference type="EMBL" id="KVI05549.1"/>
    </source>
</evidence>
<dbReference type="OrthoDB" id="1752416at2759"/>
<dbReference type="Proteomes" id="UP000243975">
    <property type="component" value="Unassembled WGS sequence"/>
</dbReference>
<evidence type="ECO:0000313" key="2">
    <source>
        <dbReference type="Proteomes" id="UP000243975"/>
    </source>
</evidence>